<evidence type="ECO:0000259" key="1">
    <source>
        <dbReference type="Pfam" id="PF05649"/>
    </source>
</evidence>
<dbReference type="GO" id="GO:0006508">
    <property type="term" value="P:proteolysis"/>
    <property type="evidence" value="ECO:0007669"/>
    <property type="project" value="InterPro"/>
</dbReference>
<evidence type="ECO:0000313" key="3">
    <source>
        <dbReference type="Proteomes" id="UP000821866"/>
    </source>
</evidence>
<dbReference type="Pfam" id="PF05649">
    <property type="entry name" value="Peptidase_M13_N"/>
    <property type="match status" value="1"/>
</dbReference>
<dbReference type="SUPFAM" id="SSF55486">
    <property type="entry name" value="Metalloproteases ('zincins'), catalytic domain"/>
    <property type="match status" value="1"/>
</dbReference>
<dbReference type="AlphaFoldDB" id="A0A9J6F0R8"/>
<dbReference type="Gene3D" id="1.10.1380.10">
    <property type="entry name" value="Neutral endopeptidase , domain2"/>
    <property type="match status" value="1"/>
</dbReference>
<dbReference type="InterPro" id="IPR042089">
    <property type="entry name" value="Peptidase_M13_dom_2"/>
</dbReference>
<dbReference type="EMBL" id="JABSTU010000001">
    <property type="protein sequence ID" value="KAH8040097.1"/>
    <property type="molecule type" value="Genomic_DNA"/>
</dbReference>
<name>A0A9J6F0R8_RHIMP</name>
<protein>
    <recommendedName>
        <fullName evidence="1">Peptidase M13 N-terminal domain-containing protein</fullName>
    </recommendedName>
</protein>
<evidence type="ECO:0000313" key="2">
    <source>
        <dbReference type="EMBL" id="KAH8040097.1"/>
    </source>
</evidence>
<proteinExistence type="predicted"/>
<accession>A0A9J6F0R8</accession>
<comment type="caution">
    <text evidence="2">The sequence shown here is derived from an EMBL/GenBank/DDBJ whole genome shotgun (WGS) entry which is preliminary data.</text>
</comment>
<dbReference type="InterPro" id="IPR008753">
    <property type="entry name" value="Peptidase_M13_N"/>
</dbReference>
<reference evidence="2" key="1">
    <citation type="journal article" date="2020" name="Cell">
        <title>Large-Scale Comparative Analyses of Tick Genomes Elucidate Their Genetic Diversity and Vector Capacities.</title>
        <authorList>
            <consortium name="Tick Genome and Microbiome Consortium (TIGMIC)"/>
            <person name="Jia N."/>
            <person name="Wang J."/>
            <person name="Shi W."/>
            <person name="Du L."/>
            <person name="Sun Y."/>
            <person name="Zhan W."/>
            <person name="Jiang J.F."/>
            <person name="Wang Q."/>
            <person name="Zhang B."/>
            <person name="Ji P."/>
            <person name="Bell-Sakyi L."/>
            <person name="Cui X.M."/>
            <person name="Yuan T.T."/>
            <person name="Jiang B.G."/>
            <person name="Yang W.F."/>
            <person name="Lam T.T."/>
            <person name="Chang Q.C."/>
            <person name="Ding S.J."/>
            <person name="Wang X.J."/>
            <person name="Zhu J.G."/>
            <person name="Ruan X.D."/>
            <person name="Zhao L."/>
            <person name="Wei J.T."/>
            <person name="Ye R.Z."/>
            <person name="Que T.C."/>
            <person name="Du C.H."/>
            <person name="Zhou Y.H."/>
            <person name="Cheng J.X."/>
            <person name="Dai P.F."/>
            <person name="Guo W.B."/>
            <person name="Han X.H."/>
            <person name="Huang E.J."/>
            <person name="Li L.F."/>
            <person name="Wei W."/>
            <person name="Gao Y.C."/>
            <person name="Liu J.Z."/>
            <person name="Shao H.Z."/>
            <person name="Wang X."/>
            <person name="Wang C.C."/>
            <person name="Yang T.C."/>
            <person name="Huo Q.B."/>
            <person name="Li W."/>
            <person name="Chen H.Y."/>
            <person name="Chen S.E."/>
            <person name="Zhou L.G."/>
            <person name="Ni X.B."/>
            <person name="Tian J.H."/>
            <person name="Sheng Y."/>
            <person name="Liu T."/>
            <person name="Pan Y.S."/>
            <person name="Xia L.Y."/>
            <person name="Li J."/>
            <person name="Zhao F."/>
            <person name="Cao W.C."/>
        </authorList>
    </citation>
    <scope>NUCLEOTIDE SEQUENCE</scope>
    <source>
        <strain evidence="2">Rmic-2018</strain>
    </source>
</reference>
<dbReference type="Proteomes" id="UP000821866">
    <property type="component" value="Chromosome 1"/>
</dbReference>
<sequence>MNKTISLLSQLSKQQTVRELTEFSSDNIVALDKLRQGPTSQLLAGIVRQVYERGGVAARCDEELLVWNVSIFQTLDKFLASENRRMLLNYLGWRVVALLGPATTVEMMNARHAFYMAKSGAEDQPQLHSFCFEQATRMLPVAVGRMALRALGGADSAQIRRLRLIQQPANSTALDWEPPVSVHLFGASPAGLPSVT</sequence>
<reference evidence="2" key="2">
    <citation type="submission" date="2021-09" db="EMBL/GenBank/DDBJ databases">
        <authorList>
            <person name="Jia N."/>
            <person name="Wang J."/>
            <person name="Shi W."/>
            <person name="Du L."/>
            <person name="Sun Y."/>
            <person name="Zhan W."/>
            <person name="Jiang J."/>
            <person name="Wang Q."/>
            <person name="Zhang B."/>
            <person name="Ji P."/>
            <person name="Sakyi L.B."/>
            <person name="Cui X."/>
            <person name="Yuan T."/>
            <person name="Jiang B."/>
            <person name="Yang W."/>
            <person name="Lam T.T.-Y."/>
            <person name="Chang Q."/>
            <person name="Ding S."/>
            <person name="Wang X."/>
            <person name="Zhu J."/>
            <person name="Ruan X."/>
            <person name="Zhao L."/>
            <person name="Wei J."/>
            <person name="Que T."/>
            <person name="Du C."/>
            <person name="Cheng J."/>
            <person name="Dai P."/>
            <person name="Han X."/>
            <person name="Huang E."/>
            <person name="Gao Y."/>
            <person name="Liu J."/>
            <person name="Shao H."/>
            <person name="Ye R."/>
            <person name="Li L."/>
            <person name="Wei W."/>
            <person name="Wang X."/>
            <person name="Wang C."/>
            <person name="Huo Q."/>
            <person name="Li W."/>
            <person name="Guo W."/>
            <person name="Chen H."/>
            <person name="Chen S."/>
            <person name="Zhou L."/>
            <person name="Zhou L."/>
            <person name="Ni X."/>
            <person name="Tian J."/>
            <person name="Zhou Y."/>
            <person name="Sheng Y."/>
            <person name="Liu T."/>
            <person name="Pan Y."/>
            <person name="Xia L."/>
            <person name="Li J."/>
            <person name="Zhao F."/>
            <person name="Cao W."/>
        </authorList>
    </citation>
    <scope>NUCLEOTIDE SEQUENCE</scope>
    <source>
        <strain evidence="2">Rmic-2018</strain>
        <tissue evidence="2">Larvae</tissue>
    </source>
</reference>
<dbReference type="VEuPathDB" id="VectorBase:LOC119184222"/>
<feature type="domain" description="Peptidase M13 N-terminal" evidence="1">
    <location>
        <begin position="26"/>
        <end position="149"/>
    </location>
</feature>
<organism evidence="2 3">
    <name type="scientific">Rhipicephalus microplus</name>
    <name type="common">Cattle tick</name>
    <name type="synonym">Boophilus microplus</name>
    <dbReference type="NCBI Taxonomy" id="6941"/>
    <lineage>
        <taxon>Eukaryota</taxon>
        <taxon>Metazoa</taxon>
        <taxon>Ecdysozoa</taxon>
        <taxon>Arthropoda</taxon>
        <taxon>Chelicerata</taxon>
        <taxon>Arachnida</taxon>
        <taxon>Acari</taxon>
        <taxon>Parasitiformes</taxon>
        <taxon>Ixodida</taxon>
        <taxon>Ixodoidea</taxon>
        <taxon>Ixodidae</taxon>
        <taxon>Rhipicephalinae</taxon>
        <taxon>Rhipicephalus</taxon>
        <taxon>Boophilus</taxon>
    </lineage>
</organism>
<keyword evidence="3" id="KW-1185">Reference proteome</keyword>
<gene>
    <name evidence="2" type="ORF">HPB51_009353</name>
</gene>